<dbReference type="Gene3D" id="3.50.50.60">
    <property type="entry name" value="FAD/NAD(P)-binding domain"/>
    <property type="match status" value="1"/>
</dbReference>
<protein>
    <submittedName>
        <fullName evidence="6">FAD-dependent monooxygenase</fullName>
    </submittedName>
</protein>
<evidence type="ECO:0000313" key="7">
    <source>
        <dbReference type="Proteomes" id="UP000535543"/>
    </source>
</evidence>
<evidence type="ECO:0000256" key="2">
    <source>
        <dbReference type="ARBA" id="ARBA00022827"/>
    </source>
</evidence>
<feature type="domain" description="FAD-binding" evidence="5">
    <location>
        <begin position="283"/>
        <end position="359"/>
    </location>
</feature>
<keyword evidence="3" id="KW-0560">Oxidoreductase</keyword>
<reference evidence="6 7" key="2">
    <citation type="submission" date="2020-06" db="EMBL/GenBank/DDBJ databases">
        <title>Antribacter stalactiti gen. nov., sp. nov., a new member of the family Nacardiaceae isolated from a cave.</title>
        <authorList>
            <person name="Kim I.S."/>
        </authorList>
    </citation>
    <scope>NUCLEOTIDE SEQUENCE [LARGE SCALE GENOMIC DNA]</scope>
    <source>
        <strain evidence="6 7">YC2-7</strain>
    </source>
</reference>
<feature type="domain" description="FAD-binding" evidence="5">
    <location>
        <begin position="2"/>
        <end position="170"/>
    </location>
</feature>
<dbReference type="PRINTS" id="PR00420">
    <property type="entry name" value="RNGMNOXGNASE"/>
</dbReference>
<keyword evidence="4 6" id="KW-0503">Monooxygenase</keyword>
<evidence type="ECO:0000256" key="4">
    <source>
        <dbReference type="ARBA" id="ARBA00023033"/>
    </source>
</evidence>
<dbReference type="AlphaFoldDB" id="A0A848KA21"/>
<dbReference type="PANTHER" id="PTHR47178">
    <property type="entry name" value="MONOOXYGENASE, FAD-BINDING"/>
    <property type="match status" value="1"/>
</dbReference>
<dbReference type="GO" id="GO:0071949">
    <property type="term" value="F:FAD binding"/>
    <property type="evidence" value="ECO:0007669"/>
    <property type="project" value="InterPro"/>
</dbReference>
<dbReference type="EMBL" id="VCQU01000001">
    <property type="protein sequence ID" value="NMN94496.1"/>
    <property type="molecule type" value="Genomic_DNA"/>
</dbReference>
<keyword evidence="1" id="KW-0285">Flavoprotein</keyword>
<comment type="caution">
    <text evidence="6">The sequence shown here is derived from an EMBL/GenBank/DDBJ whole genome shotgun (WGS) entry which is preliminary data.</text>
</comment>
<evidence type="ECO:0000313" key="6">
    <source>
        <dbReference type="EMBL" id="NMN94496.1"/>
    </source>
</evidence>
<dbReference type="RefSeq" id="WP_169585141.1">
    <property type="nucleotide sequence ID" value="NZ_VCQU01000001.1"/>
</dbReference>
<dbReference type="GO" id="GO:0004497">
    <property type="term" value="F:monooxygenase activity"/>
    <property type="evidence" value="ECO:0007669"/>
    <property type="project" value="UniProtKB-KW"/>
</dbReference>
<dbReference type="Pfam" id="PF01494">
    <property type="entry name" value="FAD_binding_3"/>
    <property type="match status" value="2"/>
</dbReference>
<dbReference type="PANTHER" id="PTHR47178:SF5">
    <property type="entry name" value="FAD-BINDING DOMAIN-CONTAINING PROTEIN"/>
    <property type="match status" value="1"/>
</dbReference>
<dbReference type="InterPro" id="IPR036188">
    <property type="entry name" value="FAD/NAD-bd_sf"/>
</dbReference>
<evidence type="ECO:0000256" key="1">
    <source>
        <dbReference type="ARBA" id="ARBA00022630"/>
    </source>
</evidence>
<dbReference type="Proteomes" id="UP000535543">
    <property type="component" value="Unassembled WGS sequence"/>
</dbReference>
<sequence length="423" mass="45726">MKVIVIGAGLGGLALAQGLQNAGIEVDVYERDRSSTGRLQGYRIHIAPFGCRALNNCLSPDLYALFVETTGAPNRCLSFFSEELDPLLTLDTEEVGVDVTDPVESYKSVSRITFRSVLLKGLEEHTHFDKAFERYETTADGVTAYFTDGTTATADLLVGADGTSSRVQRQYLPDAGRVDLGAIAIAGKIPLDSATENLLPWQFGAGGTMIFAPGGLSGFAAAHRFGTTIDTENSSAGILFDNTRDYIMWNVIATWERFGGQESLESATPAALKDIVADRIQGWHPNLRELVARTSPDTVALLPLRSSVKPQPWQPSNVTVLGDAIHAMPPTAGAGANTALVDADTLREQLIRVDNGEIDLLSGVGNYEAHMRDFAFKYVGQADRNLRNAVKDNRVALAGMRSGMKLIGRIGPVRRKMERALVK</sequence>
<evidence type="ECO:0000256" key="3">
    <source>
        <dbReference type="ARBA" id="ARBA00023002"/>
    </source>
</evidence>
<organism evidence="6 7">
    <name type="scientific">Antrihabitans stalactiti</name>
    <dbReference type="NCBI Taxonomy" id="2584121"/>
    <lineage>
        <taxon>Bacteria</taxon>
        <taxon>Bacillati</taxon>
        <taxon>Actinomycetota</taxon>
        <taxon>Actinomycetes</taxon>
        <taxon>Mycobacteriales</taxon>
        <taxon>Nocardiaceae</taxon>
        <taxon>Antrihabitans</taxon>
    </lineage>
</organism>
<gene>
    <name evidence="6" type="ORF">FGL95_05515</name>
</gene>
<keyword evidence="7" id="KW-1185">Reference proteome</keyword>
<name>A0A848KA21_9NOCA</name>
<proteinExistence type="predicted"/>
<evidence type="ECO:0000259" key="5">
    <source>
        <dbReference type="Pfam" id="PF01494"/>
    </source>
</evidence>
<reference evidence="6 7" key="1">
    <citation type="submission" date="2019-05" db="EMBL/GenBank/DDBJ databases">
        <authorList>
            <person name="Lee S.D."/>
        </authorList>
    </citation>
    <scope>NUCLEOTIDE SEQUENCE [LARGE SCALE GENOMIC DNA]</scope>
    <source>
        <strain evidence="6 7">YC2-7</strain>
    </source>
</reference>
<dbReference type="InterPro" id="IPR002938">
    <property type="entry name" value="FAD-bd"/>
</dbReference>
<dbReference type="SUPFAM" id="SSF51905">
    <property type="entry name" value="FAD/NAD(P)-binding domain"/>
    <property type="match status" value="1"/>
</dbReference>
<keyword evidence="2" id="KW-0274">FAD</keyword>
<accession>A0A848KA21</accession>